<evidence type="ECO:0000313" key="2">
    <source>
        <dbReference type="EMBL" id="TBX84210.1"/>
    </source>
</evidence>
<dbReference type="Proteomes" id="UP000291866">
    <property type="component" value="Unassembled WGS sequence"/>
</dbReference>
<proteinExistence type="predicted"/>
<gene>
    <name evidence="2" type="ORF">E0H31_37065</name>
</gene>
<dbReference type="OMA" id="MTSAHDD"/>
<evidence type="ECO:0000256" key="1">
    <source>
        <dbReference type="SAM" id="MobiDB-lite"/>
    </source>
</evidence>
<dbReference type="RefSeq" id="WP_011654076.1">
    <property type="nucleotide sequence ID" value="NZ_SJLU01000048.1"/>
</dbReference>
<feature type="compositionally biased region" description="Basic and acidic residues" evidence="1">
    <location>
        <begin position="96"/>
        <end position="109"/>
    </location>
</feature>
<reference evidence="2 3" key="1">
    <citation type="submission" date="2019-02" db="EMBL/GenBank/DDBJ databases">
        <title>The competitiveness to form nodules shapes the capacities of Rhizobium leguminosarum sv viciae communities to promote symbiosis with specific hosts.</title>
        <authorList>
            <person name="Boivin S."/>
            <person name="Lepetit M."/>
        </authorList>
    </citation>
    <scope>NUCLEOTIDE SEQUENCE [LARGE SCALE GENOMIC DNA]</scope>
    <source>
        <strain evidence="2 3">SPF4F3</strain>
    </source>
</reference>
<accession>A0A8G2ISD0</accession>
<organism evidence="2 3">
    <name type="scientific">Rhizobium leguminosarum bv. viciae</name>
    <dbReference type="NCBI Taxonomy" id="387"/>
    <lineage>
        <taxon>Bacteria</taxon>
        <taxon>Pseudomonadati</taxon>
        <taxon>Pseudomonadota</taxon>
        <taxon>Alphaproteobacteria</taxon>
        <taxon>Hyphomicrobiales</taxon>
        <taxon>Rhizobiaceae</taxon>
        <taxon>Rhizobium/Agrobacterium group</taxon>
        <taxon>Rhizobium</taxon>
    </lineage>
</organism>
<name>A0A8G2ISD0_RHILV</name>
<dbReference type="EMBL" id="SJLU01000048">
    <property type="protein sequence ID" value="TBX84210.1"/>
    <property type="molecule type" value="Genomic_DNA"/>
</dbReference>
<dbReference type="AlphaFoldDB" id="A0A8G2ISD0"/>
<evidence type="ECO:0000313" key="3">
    <source>
        <dbReference type="Proteomes" id="UP000291866"/>
    </source>
</evidence>
<feature type="region of interest" description="Disordered" evidence="1">
    <location>
        <begin position="90"/>
        <end position="109"/>
    </location>
</feature>
<sequence length="109" mass="11551">MMIFADVQEAAERLEELIELARQDEVYVCRDGRPVARLTAFSSSPVLGSDQPTKSLGDGVAAASASRIAEAGRPSSLDDVWAIAATGRPKGVDLTSAHDDFYDADGAPR</sequence>
<dbReference type="GeneID" id="303210299"/>
<comment type="caution">
    <text evidence="2">The sequence shown here is derived from an EMBL/GenBank/DDBJ whole genome shotgun (WGS) entry which is preliminary data.</text>
</comment>
<evidence type="ECO:0008006" key="4">
    <source>
        <dbReference type="Google" id="ProtNLM"/>
    </source>
</evidence>
<protein>
    <recommendedName>
        <fullName evidence="4">Antitoxin</fullName>
    </recommendedName>
</protein>